<evidence type="ECO:0000313" key="3">
    <source>
        <dbReference type="Proteomes" id="UP001500416"/>
    </source>
</evidence>
<dbReference type="Gene3D" id="2.120.10.70">
    <property type="entry name" value="Fucose-specific lectin"/>
    <property type="match status" value="2"/>
</dbReference>
<keyword evidence="3" id="KW-1185">Reference proteome</keyword>
<dbReference type="Pfam" id="PF26607">
    <property type="entry name" value="DUF8189"/>
    <property type="match status" value="1"/>
</dbReference>
<dbReference type="Proteomes" id="UP001500416">
    <property type="component" value="Unassembled WGS sequence"/>
</dbReference>
<dbReference type="SUPFAM" id="SSF89372">
    <property type="entry name" value="Fucose-specific lectin"/>
    <property type="match status" value="2"/>
</dbReference>
<gene>
    <name evidence="2" type="ORF">GCM10010492_50990</name>
</gene>
<feature type="domain" description="PLL-like beta propeller" evidence="1">
    <location>
        <begin position="180"/>
        <end position="303"/>
    </location>
</feature>
<dbReference type="EMBL" id="BAAABU010000013">
    <property type="protein sequence ID" value="GAA0245418.1"/>
    <property type="molecule type" value="Genomic_DNA"/>
</dbReference>
<sequence>MPVAGAQPVDPDEIWPQDVRAAIATAPCDANGPSAMDGNLAAQLNPQLATKMAGHLTAYRMSCARVVVDTVRARGLNRHAAAIAISTVIVETGIMNYSEAVDHDSLGLFQQRPSAGWCQPAQCIDPVFATNSFLNGMEREYPNGSWNNASIGDVAADVQRPAAQYRYRYGVEAGDAVVIADALWSGMGRRVHPYASGRVVSARSADGRLEAFAAGADGVYHAWQTAVNGGWSEWRFVGGPRGAQLGIAANGDGRLELFALSDSTFDHMWQSSPSGAWSGWANFGGGGYRVAVGANADGRIEVVASNASGVFHRWQTGAGWSAWEGLGGPSLSRLAMEAAPDGRLEVFALSDSTFQHLYQTSPNGGWSAWEDFGGGGRDVAVSHNQDGRLEVFASSHAGVFHKWQTGSTSWSGWEGTGGIANAELATGRSVDGRVEVFAINGDTAVHSWQQRPNSPYSGWETFGTGGAEVATGNNADGRIEVFGTSQAGVFHKWQTGFSTWSEWAWLNGSAGPGVS</sequence>
<evidence type="ECO:0000313" key="2">
    <source>
        <dbReference type="EMBL" id="GAA0245418.1"/>
    </source>
</evidence>
<comment type="caution">
    <text evidence="2">The sequence shown here is derived from an EMBL/GenBank/DDBJ whole genome shotgun (WGS) entry which is preliminary data.</text>
</comment>
<name>A0ABP3DWR8_9PSEU</name>
<dbReference type="CDD" id="cd22954">
    <property type="entry name" value="PLL_lectin"/>
    <property type="match status" value="1"/>
</dbReference>
<accession>A0ABP3DWR8</accession>
<organism evidence="2 3">
    <name type="scientific">Saccharothrix mutabilis subsp. mutabilis</name>
    <dbReference type="NCBI Taxonomy" id="66855"/>
    <lineage>
        <taxon>Bacteria</taxon>
        <taxon>Bacillati</taxon>
        <taxon>Actinomycetota</taxon>
        <taxon>Actinomycetes</taxon>
        <taxon>Pseudonocardiales</taxon>
        <taxon>Pseudonocardiaceae</taxon>
        <taxon>Saccharothrix</taxon>
    </lineage>
</organism>
<protein>
    <recommendedName>
        <fullName evidence="1">PLL-like beta propeller domain-containing protein</fullName>
    </recommendedName>
</protein>
<evidence type="ECO:0000259" key="1">
    <source>
        <dbReference type="Pfam" id="PF26607"/>
    </source>
</evidence>
<proteinExistence type="predicted"/>
<reference evidence="3" key="1">
    <citation type="journal article" date="2019" name="Int. J. Syst. Evol. Microbiol.">
        <title>The Global Catalogue of Microorganisms (GCM) 10K type strain sequencing project: providing services to taxonomists for standard genome sequencing and annotation.</title>
        <authorList>
            <consortium name="The Broad Institute Genomics Platform"/>
            <consortium name="The Broad Institute Genome Sequencing Center for Infectious Disease"/>
            <person name="Wu L."/>
            <person name="Ma J."/>
        </authorList>
    </citation>
    <scope>NUCLEOTIDE SEQUENCE [LARGE SCALE GENOMIC DNA]</scope>
    <source>
        <strain evidence="3">JCM 3380</strain>
    </source>
</reference>
<dbReference type="InterPro" id="IPR058502">
    <property type="entry name" value="PLL-like_beta-prop"/>
</dbReference>